<sequence>MSRKARKHVECALGITYMRVHGEAGRIPHSTPPSSTSLLTLFAQLTLPFPLVMKLALAVSTVFAAVVLAAPTEQVCDNGLNCYASVHEWGGVIQYEPYQGNLMDACRYNDGAVGGIIGGTGNLWGYKACVAVAISDTKIGPVTVQGLASCENQNLTCEWEEPNLDFNLYASIVGECAWDNGCPITQQNYIDFIYGTLSEIGSSDWPSSVDTLLENGWRALLDWAKTGDTIPYQNLNDYLHYS</sequence>
<evidence type="ECO:0000313" key="1">
    <source>
        <dbReference type="EMBL" id="EFI95606.1"/>
    </source>
</evidence>
<keyword evidence="2" id="KW-1185">Reference proteome</keyword>
<dbReference type="KEGG" id="scm:SCHCO_02507349"/>
<name>D8Q982_SCHCM</name>
<organism evidence="2">
    <name type="scientific">Schizophyllum commune (strain H4-8 / FGSC 9210)</name>
    <name type="common">Split gill fungus</name>
    <dbReference type="NCBI Taxonomy" id="578458"/>
    <lineage>
        <taxon>Eukaryota</taxon>
        <taxon>Fungi</taxon>
        <taxon>Dikarya</taxon>
        <taxon>Basidiomycota</taxon>
        <taxon>Agaricomycotina</taxon>
        <taxon>Agaricomycetes</taxon>
        <taxon>Agaricomycetidae</taxon>
        <taxon>Agaricales</taxon>
        <taxon>Schizophyllaceae</taxon>
        <taxon>Schizophyllum</taxon>
    </lineage>
</organism>
<dbReference type="AlphaFoldDB" id="D8Q982"/>
<proteinExistence type="predicted"/>
<feature type="non-terminal residue" evidence="1">
    <location>
        <position position="242"/>
    </location>
</feature>
<evidence type="ECO:0000313" key="2">
    <source>
        <dbReference type="Proteomes" id="UP000007431"/>
    </source>
</evidence>
<dbReference type="Proteomes" id="UP000007431">
    <property type="component" value="Unassembled WGS sequence"/>
</dbReference>
<reference evidence="1 2" key="1">
    <citation type="journal article" date="2010" name="Nat. Biotechnol.">
        <title>Genome sequence of the model mushroom Schizophyllum commune.</title>
        <authorList>
            <person name="Ohm R.A."/>
            <person name="de Jong J.F."/>
            <person name="Lugones L.G."/>
            <person name="Aerts A."/>
            <person name="Kothe E."/>
            <person name="Stajich J.E."/>
            <person name="de Vries R.P."/>
            <person name="Record E."/>
            <person name="Levasseur A."/>
            <person name="Baker S.E."/>
            <person name="Bartholomew K.A."/>
            <person name="Coutinho P.M."/>
            <person name="Erdmann S."/>
            <person name="Fowler T.J."/>
            <person name="Gathman A.C."/>
            <person name="Lombard V."/>
            <person name="Henrissat B."/>
            <person name="Knabe N."/>
            <person name="Kuees U."/>
            <person name="Lilly W.W."/>
            <person name="Lindquist E."/>
            <person name="Lucas S."/>
            <person name="Magnuson J.K."/>
            <person name="Piumi F."/>
            <person name="Raudaskoski M."/>
            <person name="Salamov A."/>
            <person name="Schmutz J."/>
            <person name="Schwarze F.W.M.R."/>
            <person name="vanKuyk P.A."/>
            <person name="Horton J.S."/>
            <person name="Grigoriev I.V."/>
            <person name="Woesten H.A.B."/>
        </authorList>
    </citation>
    <scope>NUCLEOTIDE SEQUENCE [LARGE SCALE GENOMIC DNA]</scope>
    <source>
        <strain evidence="2">H4-8 / FGSC 9210</strain>
    </source>
</reference>
<gene>
    <name evidence="1" type="ORF">SCHCODRAFT_110504</name>
</gene>
<dbReference type="VEuPathDB" id="FungiDB:SCHCODRAFT_02507349"/>
<dbReference type="RefSeq" id="XP_003030509.1">
    <property type="nucleotide sequence ID" value="XM_003030463.1"/>
</dbReference>
<dbReference type="eggNOG" id="ENOG502SR8E">
    <property type="taxonomic scope" value="Eukaryota"/>
</dbReference>
<dbReference type="EMBL" id="GL377308">
    <property type="protein sequence ID" value="EFI95606.1"/>
    <property type="molecule type" value="Genomic_DNA"/>
</dbReference>
<dbReference type="GeneID" id="9591515"/>
<dbReference type="HOGENOM" id="CLU_100319_0_0_1"/>
<protein>
    <submittedName>
        <fullName evidence="1">Uncharacterized protein</fullName>
    </submittedName>
</protein>
<dbReference type="InParanoid" id="D8Q982"/>
<accession>D8Q982</accession>
<dbReference type="OrthoDB" id="10291015at2759"/>